<proteinExistence type="predicted"/>
<reference evidence="1 2" key="1">
    <citation type="journal article" date="2012" name="J. Bacteriol.">
        <title>Genome sequence of 'Candidatus Methanomethylophilus alvus' Mx1201, a methanogenic archaeon from the human gut belonging to a seventh order of methanogens.</title>
        <authorList>
            <person name="Borrel G."/>
            <person name="Harris H.M."/>
            <person name="Tottey W."/>
            <person name="Mihajlovski A."/>
            <person name="Parisot N."/>
            <person name="Peyretaillade E."/>
            <person name="Peyret P."/>
            <person name="Gribaldo S."/>
            <person name="O'Toole P.W."/>
            <person name="Brugere J.F."/>
        </authorList>
    </citation>
    <scope>NUCLEOTIDE SEQUENCE [LARGE SCALE GENOMIC DNA]</scope>
    <source>
        <strain evidence="1 2">Mx1201</strain>
    </source>
</reference>
<evidence type="ECO:0000313" key="2">
    <source>
        <dbReference type="Proteomes" id="UP000012672"/>
    </source>
</evidence>
<protein>
    <submittedName>
        <fullName evidence="1">Uncharacterized protein</fullName>
    </submittedName>
</protein>
<dbReference type="HOGENOM" id="CLU_1458138_0_0_2"/>
<dbReference type="STRING" id="1236689.MMALV_07370"/>
<dbReference type="SUPFAM" id="SSF53098">
    <property type="entry name" value="Ribonuclease H-like"/>
    <property type="match status" value="1"/>
</dbReference>
<accession>M9SDJ0</accession>
<evidence type="ECO:0000313" key="1">
    <source>
        <dbReference type="EMBL" id="AGI85475.1"/>
    </source>
</evidence>
<dbReference type="KEGG" id="max:MMALV_07370"/>
<sequence length="188" mass="21356">MGADMGDKIYVVETISDGSEGFPYDEILSIGVCAVDLDAGDFESVYDAYIQVEPKYVGKPKLDYAEKQGLEVAQLYNGTPLELVAKDFRAIVKDKFVTSYDIRQEFTKYLTNDPWDITFESHIMPSISSRQPISLRCKYPEEEPEIIRKAYRRMFKNDPANVGRDRSALALAQMASQIAIELRSRGKY</sequence>
<gene>
    <name evidence="1" type="ORF">MMALV_07370</name>
</gene>
<dbReference type="EMBL" id="CP004049">
    <property type="protein sequence ID" value="AGI85475.1"/>
    <property type="molecule type" value="Genomic_DNA"/>
</dbReference>
<dbReference type="InterPro" id="IPR036397">
    <property type="entry name" value="RNaseH_sf"/>
</dbReference>
<dbReference type="InterPro" id="IPR012337">
    <property type="entry name" value="RNaseH-like_sf"/>
</dbReference>
<keyword evidence="2" id="KW-1185">Reference proteome</keyword>
<organism evidence="1 2">
    <name type="scientific">Methanomethylophilus alvi (strain Mx1201)</name>
    <dbReference type="NCBI Taxonomy" id="1236689"/>
    <lineage>
        <taxon>Archaea</taxon>
        <taxon>Methanobacteriati</taxon>
        <taxon>Thermoplasmatota</taxon>
        <taxon>Thermoplasmata</taxon>
        <taxon>Methanomassiliicoccales</taxon>
        <taxon>Methanomethylophilaceae</taxon>
        <taxon>Methanomethylophilus</taxon>
    </lineage>
</organism>
<dbReference type="Gene3D" id="3.30.420.10">
    <property type="entry name" value="Ribonuclease H-like superfamily/Ribonuclease H"/>
    <property type="match status" value="1"/>
</dbReference>
<dbReference type="InParanoid" id="M9SDJ0"/>
<dbReference type="GO" id="GO:0003676">
    <property type="term" value="F:nucleic acid binding"/>
    <property type="evidence" value="ECO:0007669"/>
    <property type="project" value="InterPro"/>
</dbReference>
<dbReference type="Proteomes" id="UP000012672">
    <property type="component" value="Chromosome"/>
</dbReference>
<dbReference type="eggNOG" id="arCOG05109">
    <property type="taxonomic scope" value="Archaea"/>
</dbReference>
<dbReference type="AlphaFoldDB" id="M9SDJ0"/>
<name>M9SDJ0_METAX</name>